<evidence type="ECO:0000313" key="2">
    <source>
        <dbReference type="EMBL" id="KAE8398542.1"/>
    </source>
</evidence>
<protein>
    <submittedName>
        <fullName evidence="2">Uncharacterized protein</fullName>
    </submittedName>
</protein>
<sequence length="61" mass="7207">MVLRLPMSVQPCVLLVRPHGWSTPRNYSLFFSILSYFYFLFYFGKKKKSSVWTENLGTLNP</sequence>
<dbReference type="EMBL" id="ML736854">
    <property type="protein sequence ID" value="KAE8398542.1"/>
    <property type="molecule type" value="Genomic_DNA"/>
</dbReference>
<accession>A0A5N7CWG7</accession>
<keyword evidence="1" id="KW-0472">Membrane</keyword>
<name>A0A5N7CWG7_9EURO</name>
<dbReference type="GeneID" id="43668027"/>
<keyword evidence="3" id="KW-1185">Reference proteome</keyword>
<evidence type="ECO:0000313" key="3">
    <source>
        <dbReference type="Proteomes" id="UP000325579"/>
    </source>
</evidence>
<reference evidence="2 3" key="1">
    <citation type="submission" date="2019-04" db="EMBL/GenBank/DDBJ databases">
        <authorList>
            <consortium name="DOE Joint Genome Institute"/>
            <person name="Mondo S."/>
            <person name="Kjaerbolling I."/>
            <person name="Vesth T."/>
            <person name="Frisvad J.C."/>
            <person name="Nybo J.L."/>
            <person name="Theobald S."/>
            <person name="Kildgaard S."/>
            <person name="Isbrandt T."/>
            <person name="Kuo A."/>
            <person name="Sato A."/>
            <person name="Lyhne E.K."/>
            <person name="Kogle M.E."/>
            <person name="Wiebenga A."/>
            <person name="Kun R.S."/>
            <person name="Lubbers R.J."/>
            <person name="Makela M.R."/>
            <person name="Barry K."/>
            <person name="Chovatia M."/>
            <person name="Clum A."/>
            <person name="Daum C."/>
            <person name="Haridas S."/>
            <person name="He G."/>
            <person name="LaButti K."/>
            <person name="Lipzen A."/>
            <person name="Riley R."/>
            <person name="Salamov A."/>
            <person name="Simmons B.A."/>
            <person name="Magnuson J.K."/>
            <person name="Henrissat B."/>
            <person name="Mortensen U.H."/>
            <person name="Larsen T.O."/>
            <person name="Devries R.P."/>
            <person name="Grigoriev I.V."/>
            <person name="Machida M."/>
            <person name="Baker S.E."/>
            <person name="Andersen M.R."/>
            <person name="Cantor M.N."/>
            <person name="Hua S.X."/>
        </authorList>
    </citation>
    <scope>NUCLEOTIDE SEQUENCE [LARGE SCALE GENOMIC DNA]</scope>
    <source>
        <strain evidence="2 3">CBS 119388</strain>
    </source>
</reference>
<organism evidence="2 3">
    <name type="scientific">Aspergillus pseudonomiae</name>
    <dbReference type="NCBI Taxonomy" id="1506151"/>
    <lineage>
        <taxon>Eukaryota</taxon>
        <taxon>Fungi</taxon>
        <taxon>Dikarya</taxon>
        <taxon>Ascomycota</taxon>
        <taxon>Pezizomycotina</taxon>
        <taxon>Eurotiomycetes</taxon>
        <taxon>Eurotiomycetidae</taxon>
        <taxon>Eurotiales</taxon>
        <taxon>Aspergillaceae</taxon>
        <taxon>Aspergillus</taxon>
        <taxon>Aspergillus subgen. Circumdati</taxon>
    </lineage>
</organism>
<dbReference type="RefSeq" id="XP_031935861.1">
    <property type="nucleotide sequence ID" value="XM_032083336.1"/>
</dbReference>
<dbReference type="AlphaFoldDB" id="A0A5N7CWG7"/>
<proteinExistence type="predicted"/>
<keyword evidence="1" id="KW-1133">Transmembrane helix</keyword>
<dbReference type="Proteomes" id="UP000325579">
    <property type="component" value="Unassembled WGS sequence"/>
</dbReference>
<gene>
    <name evidence="2" type="ORF">BDV37DRAFT_26154</name>
</gene>
<evidence type="ECO:0000256" key="1">
    <source>
        <dbReference type="SAM" id="Phobius"/>
    </source>
</evidence>
<keyword evidence="1" id="KW-0812">Transmembrane</keyword>
<feature type="transmembrane region" description="Helical" evidence="1">
    <location>
        <begin position="27"/>
        <end position="44"/>
    </location>
</feature>